<evidence type="ECO:0000256" key="3">
    <source>
        <dbReference type="SAM" id="MobiDB-lite"/>
    </source>
</evidence>
<evidence type="ECO:0000313" key="5">
    <source>
        <dbReference type="Proteomes" id="UP000019276"/>
    </source>
</evidence>
<feature type="compositionally biased region" description="Polar residues" evidence="3">
    <location>
        <begin position="43"/>
        <end position="59"/>
    </location>
</feature>
<feature type="region of interest" description="Disordered" evidence="3">
    <location>
        <begin position="1"/>
        <end position="98"/>
    </location>
</feature>
<dbReference type="STRING" id="1328313.DS2_06511"/>
<dbReference type="GO" id="GO:0005096">
    <property type="term" value="F:GTPase activator activity"/>
    <property type="evidence" value="ECO:0007669"/>
    <property type="project" value="UniProtKB-KW"/>
</dbReference>
<dbReference type="OrthoDB" id="5677577at2"/>
<organism evidence="4 5">
    <name type="scientific">Catenovulum agarivorans DS-2</name>
    <dbReference type="NCBI Taxonomy" id="1328313"/>
    <lineage>
        <taxon>Bacteria</taxon>
        <taxon>Pseudomonadati</taxon>
        <taxon>Pseudomonadota</taxon>
        <taxon>Gammaproteobacteria</taxon>
        <taxon>Alteromonadales</taxon>
        <taxon>Alteromonadaceae</taxon>
        <taxon>Catenovulum</taxon>
    </lineage>
</organism>
<accession>W7QPK7</accession>
<name>W7QPK7_9ALTE</name>
<gene>
    <name evidence="4" type="ORF">DS2_06511</name>
</gene>
<keyword evidence="1" id="KW-0343">GTPase activation</keyword>
<evidence type="ECO:0000313" key="4">
    <source>
        <dbReference type="EMBL" id="EWH10922.1"/>
    </source>
</evidence>
<sequence>MTRIKKSRKTGPIGQIKTGNVKTTSAKERKKQVRKGKKSGSRHSQQSEKSLAAQQNSQDPRMGSTKAVPLDAPSPTKTAVQASKSQPVIKQPNKKPVVEPTEAWIAELEQIESDIRLQDLLAQLDEGETLPAHEQAYFNKKMARHQFLVEKLGIEAEEDDDALFDEFENSKINFE</sequence>
<dbReference type="GO" id="GO:0042254">
    <property type="term" value="P:ribosome biogenesis"/>
    <property type="evidence" value="ECO:0007669"/>
    <property type="project" value="UniProtKB-KW"/>
</dbReference>
<dbReference type="NCBIfam" id="NF003560">
    <property type="entry name" value="PRK05244.1-1"/>
    <property type="match status" value="1"/>
</dbReference>
<evidence type="ECO:0000256" key="1">
    <source>
        <dbReference type="ARBA" id="ARBA00022468"/>
    </source>
</evidence>
<keyword evidence="5" id="KW-1185">Reference proteome</keyword>
<dbReference type="eggNOG" id="COG3078">
    <property type="taxonomic scope" value="Bacteria"/>
</dbReference>
<dbReference type="RefSeq" id="WP_035013863.1">
    <property type="nucleotide sequence ID" value="NZ_ARZY01000008.1"/>
</dbReference>
<evidence type="ECO:0000256" key="2">
    <source>
        <dbReference type="ARBA" id="ARBA00022517"/>
    </source>
</evidence>
<feature type="compositionally biased region" description="Basic residues" evidence="3">
    <location>
        <begin position="28"/>
        <end position="41"/>
    </location>
</feature>
<reference evidence="4 5" key="1">
    <citation type="journal article" date="2014" name="Genome Announc.">
        <title>Draft Genome Sequence of the Agar-Degrading Bacterium Catenovulum sp. Strain DS-2, Isolated from Intestines of Haliotis diversicolor.</title>
        <authorList>
            <person name="Shan D."/>
            <person name="Li X."/>
            <person name="Gu Z."/>
            <person name="Wei G."/>
            <person name="Gao Z."/>
            <person name="Shao Z."/>
        </authorList>
    </citation>
    <scope>NUCLEOTIDE SEQUENCE [LARGE SCALE GENOMIC DNA]</scope>
    <source>
        <strain evidence="4 5">DS-2</strain>
    </source>
</reference>
<keyword evidence="2" id="KW-0690">Ribosome biogenesis</keyword>
<protein>
    <recommendedName>
        <fullName evidence="6">Der GTPase-activating protein YihI</fullName>
    </recommendedName>
</protein>
<feature type="compositionally biased region" description="Polar residues" evidence="3">
    <location>
        <begin position="75"/>
        <end position="88"/>
    </location>
</feature>
<dbReference type="Proteomes" id="UP000019276">
    <property type="component" value="Unassembled WGS sequence"/>
</dbReference>
<dbReference type="Pfam" id="PF04220">
    <property type="entry name" value="YihI"/>
    <property type="match status" value="1"/>
</dbReference>
<dbReference type="EMBL" id="ARZY01000008">
    <property type="protein sequence ID" value="EWH10922.1"/>
    <property type="molecule type" value="Genomic_DNA"/>
</dbReference>
<dbReference type="AlphaFoldDB" id="W7QPK7"/>
<comment type="caution">
    <text evidence="4">The sequence shown here is derived from an EMBL/GenBank/DDBJ whole genome shotgun (WGS) entry which is preliminary data.</text>
</comment>
<dbReference type="InterPro" id="IPR007336">
    <property type="entry name" value="YihI"/>
</dbReference>
<evidence type="ECO:0008006" key="6">
    <source>
        <dbReference type="Google" id="ProtNLM"/>
    </source>
</evidence>
<proteinExistence type="predicted"/>